<dbReference type="GO" id="GO:0015074">
    <property type="term" value="P:DNA integration"/>
    <property type="evidence" value="ECO:0007669"/>
    <property type="project" value="InterPro"/>
</dbReference>
<dbReference type="Pfam" id="PF00589">
    <property type="entry name" value="Phage_integrase"/>
    <property type="match status" value="1"/>
</dbReference>
<keyword evidence="3" id="KW-0233">DNA recombination</keyword>
<comment type="similarity">
    <text evidence="1">Belongs to the 'phage' integrase family.</text>
</comment>
<dbReference type="InterPro" id="IPR025269">
    <property type="entry name" value="SAM-like_dom"/>
</dbReference>
<dbReference type="Proteomes" id="UP000054388">
    <property type="component" value="Unassembled WGS sequence"/>
</dbReference>
<dbReference type="InterPro" id="IPR011010">
    <property type="entry name" value="DNA_brk_join_enz"/>
</dbReference>
<dbReference type="GO" id="GO:0003677">
    <property type="term" value="F:DNA binding"/>
    <property type="evidence" value="ECO:0007669"/>
    <property type="project" value="UniProtKB-KW"/>
</dbReference>
<gene>
    <name evidence="5" type="ORF">AR686_00550</name>
</gene>
<evidence type="ECO:0000259" key="4">
    <source>
        <dbReference type="PROSITE" id="PS51898"/>
    </source>
</evidence>
<sequence>MKQLSKTQVTVRLRKAEDRNEWYVYLESYPIFVPGKDEPQRGREYLNRIVQTVEWDKKRAGRTNLKSGAKTFKPRRDDNGIILCKSERDRETMLYADGIRKLRQKECDNVDLYSEGDAVKAQLQEKQKEKFIDYCNRLLKKRHGSANSSDSIRTNWRCLTEFIVEFAGEDLRFSQIDLSFADDFKLYLLSAPYRGKKKGTLSNNTAATYFSIFKAIISQAFIDGYFMVDLSAKIKGIGEQESFREHLSLEELNLLVNTPCENDELKRASLFSALTGLRHCDIKRLKWKELDVQSNRIKIQFRQKKTKGVEYTPISEQAIHLCGTPRLPEQLVFENLQDSSWISRPLEKWMDAAGITKHITFHCFRHTFATLQLSLGTDIYTVSKMLGHTKVTTTQVYAKVVDELKNKAAEAIKLDENILKENQKILQSN</sequence>
<name>A0A101CLP0_9FLAO</name>
<dbReference type="PROSITE" id="PS51898">
    <property type="entry name" value="TYR_RECOMBINASE"/>
    <property type="match status" value="1"/>
</dbReference>
<evidence type="ECO:0000256" key="3">
    <source>
        <dbReference type="ARBA" id="ARBA00023172"/>
    </source>
</evidence>
<organism evidence="5 6">
    <name type="scientific">Chryseobacterium aquaticum subsp. greenlandense</name>
    <dbReference type="NCBI Taxonomy" id="345663"/>
    <lineage>
        <taxon>Bacteria</taxon>
        <taxon>Pseudomonadati</taxon>
        <taxon>Bacteroidota</taxon>
        <taxon>Flavobacteriia</taxon>
        <taxon>Flavobacteriales</taxon>
        <taxon>Weeksellaceae</taxon>
        <taxon>Chryseobacterium group</taxon>
        <taxon>Chryseobacterium</taxon>
    </lineage>
</organism>
<feature type="domain" description="Tyr recombinase" evidence="4">
    <location>
        <begin position="242"/>
        <end position="410"/>
    </location>
</feature>
<comment type="caution">
    <text evidence="5">The sequence shown here is derived from an EMBL/GenBank/DDBJ whole genome shotgun (WGS) entry which is preliminary data.</text>
</comment>
<dbReference type="Gene3D" id="1.10.150.130">
    <property type="match status" value="1"/>
</dbReference>
<evidence type="ECO:0000256" key="1">
    <source>
        <dbReference type="ARBA" id="ARBA00008857"/>
    </source>
</evidence>
<dbReference type="RefSeq" id="WP_059135391.1">
    <property type="nucleotide sequence ID" value="NZ_LMAI01000001.1"/>
</dbReference>
<reference evidence="5 6" key="1">
    <citation type="submission" date="2015-10" db="EMBL/GenBank/DDBJ databases">
        <title>Genome sequence of Chryseobacterium greenlandense.</title>
        <authorList>
            <person name="Newman J."/>
            <person name="Fischer K."/>
            <person name="Miller J."/>
        </authorList>
    </citation>
    <scope>NUCLEOTIDE SEQUENCE [LARGE SCALE GENOMIC DNA]</scope>
    <source>
        <strain evidence="5 6">UMB34</strain>
    </source>
</reference>
<dbReference type="CDD" id="cd01185">
    <property type="entry name" value="INTN1_C_like"/>
    <property type="match status" value="1"/>
</dbReference>
<evidence type="ECO:0000313" key="6">
    <source>
        <dbReference type="Proteomes" id="UP000054388"/>
    </source>
</evidence>
<dbReference type="SUPFAM" id="SSF56349">
    <property type="entry name" value="DNA breaking-rejoining enzymes"/>
    <property type="match status" value="1"/>
</dbReference>
<proteinExistence type="inferred from homology"/>
<dbReference type="PANTHER" id="PTHR30349">
    <property type="entry name" value="PHAGE INTEGRASE-RELATED"/>
    <property type="match status" value="1"/>
</dbReference>
<evidence type="ECO:0000256" key="2">
    <source>
        <dbReference type="ARBA" id="ARBA00023125"/>
    </source>
</evidence>
<dbReference type="PANTHER" id="PTHR30349:SF64">
    <property type="entry name" value="PROPHAGE INTEGRASE INTD-RELATED"/>
    <property type="match status" value="1"/>
</dbReference>
<dbReference type="InterPro" id="IPR010998">
    <property type="entry name" value="Integrase_recombinase_N"/>
</dbReference>
<dbReference type="GO" id="GO:0006310">
    <property type="term" value="P:DNA recombination"/>
    <property type="evidence" value="ECO:0007669"/>
    <property type="project" value="UniProtKB-KW"/>
</dbReference>
<keyword evidence="2" id="KW-0238">DNA-binding</keyword>
<evidence type="ECO:0000313" key="5">
    <source>
        <dbReference type="EMBL" id="KUJ58329.1"/>
    </source>
</evidence>
<dbReference type="Gene3D" id="1.10.443.10">
    <property type="entry name" value="Intergrase catalytic core"/>
    <property type="match status" value="1"/>
</dbReference>
<dbReference type="AlphaFoldDB" id="A0A101CLP0"/>
<dbReference type="InterPro" id="IPR050090">
    <property type="entry name" value="Tyrosine_recombinase_XerCD"/>
</dbReference>
<dbReference type="Pfam" id="PF13102">
    <property type="entry name" value="Phage_int_SAM_5"/>
    <property type="match status" value="1"/>
</dbReference>
<accession>A0A101CLP0</accession>
<protein>
    <submittedName>
        <fullName evidence="5">Recombinase</fullName>
    </submittedName>
</protein>
<dbReference type="EMBL" id="LMAI01000001">
    <property type="protein sequence ID" value="KUJ58329.1"/>
    <property type="molecule type" value="Genomic_DNA"/>
</dbReference>
<dbReference type="InterPro" id="IPR002104">
    <property type="entry name" value="Integrase_catalytic"/>
</dbReference>
<dbReference type="InterPro" id="IPR013762">
    <property type="entry name" value="Integrase-like_cat_sf"/>
</dbReference>